<comment type="caution">
    <text evidence="4">The sequence shown here is derived from an EMBL/GenBank/DDBJ whole genome shotgun (WGS) entry which is preliminary data.</text>
</comment>
<evidence type="ECO:0000313" key="5">
    <source>
        <dbReference type="Proteomes" id="UP001296706"/>
    </source>
</evidence>
<dbReference type="Proteomes" id="UP001296706">
    <property type="component" value="Unassembled WGS sequence"/>
</dbReference>
<proteinExistence type="predicted"/>
<dbReference type="SUPFAM" id="SSF52540">
    <property type="entry name" value="P-loop containing nucleoside triphosphate hydrolases"/>
    <property type="match status" value="1"/>
</dbReference>
<reference evidence="4 5" key="1">
    <citation type="submission" date="2020-04" db="EMBL/GenBank/DDBJ databases">
        <authorList>
            <person name="Klaysubun C."/>
            <person name="Duangmal K."/>
            <person name="Lipun K."/>
        </authorList>
    </citation>
    <scope>NUCLEOTIDE SEQUENCE [LARGE SCALE GENOMIC DNA]</scope>
    <source>
        <strain evidence="4 5">JCM 11839</strain>
    </source>
</reference>
<keyword evidence="2 4" id="KW-0067">ATP-binding</keyword>
<evidence type="ECO:0000259" key="3">
    <source>
        <dbReference type="Pfam" id="PF13191"/>
    </source>
</evidence>
<evidence type="ECO:0000256" key="1">
    <source>
        <dbReference type="ARBA" id="ARBA00022741"/>
    </source>
</evidence>
<sequence length="636" mass="68147">MTPRRDEPHPAVRVHVPTGGRGVGGFVPRVGVVARGRKARAYSAPWSDEDVQRRRDQVLRGRCSECETLDGLLEAVRAGESRALVLRGEPGVGKTFLLEYLVGRASKIRVARVVGVQSEMELPFAGLHQLCAPMLDLVERLPGPQRDALRTTLGLSSGPAPDRFLVGLAVLGLLAEVARERPLLCVLDDAQWLDHASAQALAFVARRLGAESVAMVFATRVPDEAAELAGLPELAVEGLPDDEARTLLGSALRGPVDERVLQRIVAETRGNPLALLELPRGLTPAELAAGFGPPGARAIPQQIEDSFRRQLEPLDVETRQLLLVAAAEPAGDPVLVWRAVERLGIGAAAASPAATAGLVDIGTVVRFRHPLVRSAIYRAASPEERRTAHRALAEATDPRTDPDRRAWHCAGAAPGPDEDVADELERSADRAQARGGLAAAAAFLERAAELTPDPARRAERTLAAAQTTHHAGMPDAALRLLSIAEAAPLDKLQRAQTDLLRAQIALTVNRGREAPPLLLSAAKQLEPLDARLARETYLDALLAVMFAGALATDGSVREAAEAARAAPPPAQPLRAPDLLLDGLAIRFTEGYAAGLPILREALRAFRSPDLSEEELHWLWLAHITAGNLWDEETHDT</sequence>
<dbReference type="PANTHER" id="PTHR16305">
    <property type="entry name" value="TESTICULAR SOLUBLE ADENYLYL CYCLASE"/>
    <property type="match status" value="1"/>
</dbReference>
<evidence type="ECO:0000313" key="4">
    <source>
        <dbReference type="EMBL" id="NMH82537.1"/>
    </source>
</evidence>
<organism evidence="4 5">
    <name type="scientific">Pseudonocardia xinjiangensis</name>
    <dbReference type="NCBI Taxonomy" id="75289"/>
    <lineage>
        <taxon>Bacteria</taxon>
        <taxon>Bacillati</taxon>
        <taxon>Actinomycetota</taxon>
        <taxon>Actinomycetes</taxon>
        <taxon>Pseudonocardiales</taxon>
        <taxon>Pseudonocardiaceae</taxon>
        <taxon>Pseudonocardia</taxon>
    </lineage>
</organism>
<dbReference type="InterPro" id="IPR027417">
    <property type="entry name" value="P-loop_NTPase"/>
</dbReference>
<feature type="domain" description="Orc1-like AAA ATPase" evidence="3">
    <location>
        <begin position="59"/>
        <end position="215"/>
    </location>
</feature>
<dbReference type="Pfam" id="PF13191">
    <property type="entry name" value="AAA_16"/>
    <property type="match status" value="1"/>
</dbReference>
<gene>
    <name evidence="4" type="ORF">HF577_36315</name>
</gene>
<dbReference type="PANTHER" id="PTHR16305:SF35">
    <property type="entry name" value="TRANSCRIPTIONAL ACTIVATOR DOMAIN"/>
    <property type="match status" value="1"/>
</dbReference>
<accession>A0ABX1RRC1</accession>
<name>A0ABX1RRC1_9PSEU</name>
<keyword evidence="5" id="KW-1185">Reference proteome</keyword>
<protein>
    <submittedName>
        <fullName evidence="4">ATP-binding protein</fullName>
    </submittedName>
</protein>
<keyword evidence="1" id="KW-0547">Nucleotide-binding</keyword>
<dbReference type="GO" id="GO:0005524">
    <property type="term" value="F:ATP binding"/>
    <property type="evidence" value="ECO:0007669"/>
    <property type="project" value="UniProtKB-KW"/>
</dbReference>
<evidence type="ECO:0000256" key="2">
    <source>
        <dbReference type="ARBA" id="ARBA00022840"/>
    </source>
</evidence>
<dbReference type="InterPro" id="IPR041664">
    <property type="entry name" value="AAA_16"/>
</dbReference>
<dbReference type="EMBL" id="JAAXKY010000251">
    <property type="protein sequence ID" value="NMH82537.1"/>
    <property type="molecule type" value="Genomic_DNA"/>
</dbReference>
<feature type="non-terminal residue" evidence="4">
    <location>
        <position position="636"/>
    </location>
</feature>